<protein>
    <submittedName>
        <fullName evidence="2">Uncharacterized protein</fullName>
    </submittedName>
</protein>
<keyword evidence="3" id="KW-1185">Reference proteome</keyword>
<feature type="region of interest" description="Disordered" evidence="1">
    <location>
        <begin position="1"/>
        <end position="56"/>
    </location>
</feature>
<sequence length="56" mass="5625">QPRPHHVGAQVDAEDGDSAQGQGDVGDDEEEEGGDLGDVAGQGVGDGLLQVVKDQA</sequence>
<dbReference type="AlphaFoldDB" id="A0A091W573"/>
<feature type="compositionally biased region" description="Low complexity" evidence="1">
    <location>
        <begin position="47"/>
        <end position="56"/>
    </location>
</feature>
<feature type="compositionally biased region" description="Acidic residues" evidence="1">
    <location>
        <begin position="25"/>
        <end position="35"/>
    </location>
</feature>
<evidence type="ECO:0000313" key="2">
    <source>
        <dbReference type="EMBL" id="KFQ96868.1"/>
    </source>
</evidence>
<evidence type="ECO:0000313" key="3">
    <source>
        <dbReference type="Proteomes" id="UP000053283"/>
    </source>
</evidence>
<accession>A0A091W573</accession>
<gene>
    <name evidence="2" type="ORF">Y956_03209</name>
</gene>
<feature type="non-terminal residue" evidence="2">
    <location>
        <position position="56"/>
    </location>
</feature>
<dbReference type="Proteomes" id="UP000053283">
    <property type="component" value="Unassembled WGS sequence"/>
</dbReference>
<proteinExistence type="predicted"/>
<name>A0A091W573_NIPNI</name>
<dbReference type="EMBL" id="KL410508">
    <property type="protein sequence ID" value="KFQ96868.1"/>
    <property type="molecule type" value="Genomic_DNA"/>
</dbReference>
<reference evidence="2 3" key="1">
    <citation type="submission" date="2014-04" db="EMBL/GenBank/DDBJ databases">
        <title>Genome evolution of avian class.</title>
        <authorList>
            <person name="Zhang G."/>
            <person name="Li C."/>
        </authorList>
    </citation>
    <scope>NUCLEOTIDE SEQUENCE [LARGE SCALE GENOMIC DNA]</scope>
    <source>
        <strain evidence="2">BGI_Y956</strain>
    </source>
</reference>
<organism evidence="2 3">
    <name type="scientific">Nipponia nippon</name>
    <name type="common">Crested ibis</name>
    <name type="synonym">Ibis nippon</name>
    <dbReference type="NCBI Taxonomy" id="128390"/>
    <lineage>
        <taxon>Eukaryota</taxon>
        <taxon>Metazoa</taxon>
        <taxon>Chordata</taxon>
        <taxon>Craniata</taxon>
        <taxon>Vertebrata</taxon>
        <taxon>Euteleostomi</taxon>
        <taxon>Archelosauria</taxon>
        <taxon>Archosauria</taxon>
        <taxon>Dinosauria</taxon>
        <taxon>Saurischia</taxon>
        <taxon>Theropoda</taxon>
        <taxon>Coelurosauria</taxon>
        <taxon>Aves</taxon>
        <taxon>Neognathae</taxon>
        <taxon>Neoaves</taxon>
        <taxon>Aequornithes</taxon>
        <taxon>Pelecaniformes</taxon>
        <taxon>Threskiornithidae</taxon>
        <taxon>Nipponia</taxon>
    </lineage>
</organism>
<feature type="non-terminal residue" evidence="2">
    <location>
        <position position="1"/>
    </location>
</feature>
<evidence type="ECO:0000256" key="1">
    <source>
        <dbReference type="SAM" id="MobiDB-lite"/>
    </source>
</evidence>